<evidence type="ECO:0000256" key="3">
    <source>
        <dbReference type="ARBA" id="ARBA00008661"/>
    </source>
</evidence>
<keyword evidence="8" id="KW-1133">Transmembrane helix</keyword>
<dbReference type="Proteomes" id="UP001165080">
    <property type="component" value="Unassembled WGS sequence"/>
</dbReference>
<evidence type="ECO:0000313" key="11">
    <source>
        <dbReference type="EMBL" id="GLC49202.1"/>
    </source>
</evidence>
<sequence length="202" mass="22585">MDLPVPELEGYRAEKAMLFFSQVLQQYPSVEFVVKAEDGAYLQPQRLLMAADQWAAMQADYIGCMGFSKVANSARRLTHERYAHLLSAEYPMRALNPIYVLSRRAVESVARNAGRLRLLGGADDTSVALWMLRITSKYFDDQRLCATACRNNTVAVVSPRRPEGLDARRLASTAVNSECAAEAAWPLPYSARGDPELLKQRI</sequence>
<keyword evidence="5" id="KW-0808">Transferase</keyword>
<comment type="subcellular location">
    <subcellularLocation>
        <location evidence="1">Golgi apparatus membrane</location>
        <topology evidence="1">Single-pass type II membrane protein</topology>
    </subcellularLocation>
</comment>
<evidence type="ECO:0000256" key="9">
    <source>
        <dbReference type="ARBA" id="ARBA00023034"/>
    </source>
</evidence>
<evidence type="ECO:0000256" key="1">
    <source>
        <dbReference type="ARBA" id="ARBA00004323"/>
    </source>
</evidence>
<keyword evidence="10" id="KW-0472">Membrane</keyword>
<dbReference type="EMBL" id="BRXU01000002">
    <property type="protein sequence ID" value="GLC49202.1"/>
    <property type="molecule type" value="Genomic_DNA"/>
</dbReference>
<evidence type="ECO:0000313" key="12">
    <source>
        <dbReference type="Proteomes" id="UP001165080"/>
    </source>
</evidence>
<keyword evidence="4" id="KW-0328">Glycosyltransferase</keyword>
<keyword evidence="12" id="KW-1185">Reference proteome</keyword>
<dbReference type="GO" id="GO:0016758">
    <property type="term" value="F:hexosyltransferase activity"/>
    <property type="evidence" value="ECO:0007669"/>
    <property type="project" value="InterPro"/>
</dbReference>
<keyword evidence="7" id="KW-0735">Signal-anchor</keyword>
<reference evidence="11 12" key="1">
    <citation type="journal article" date="2023" name="Commun. Biol.">
        <title>Reorganization of the ancestral sex-determining regions during the evolution of trioecy in Pleodorina starrii.</title>
        <authorList>
            <person name="Takahashi K."/>
            <person name="Suzuki S."/>
            <person name="Kawai-Toyooka H."/>
            <person name="Yamamoto K."/>
            <person name="Hamaji T."/>
            <person name="Ootsuki R."/>
            <person name="Yamaguchi H."/>
            <person name="Kawachi M."/>
            <person name="Higashiyama T."/>
            <person name="Nozaki H."/>
        </authorList>
    </citation>
    <scope>NUCLEOTIDE SEQUENCE [LARGE SCALE GENOMIC DNA]</scope>
    <source>
        <strain evidence="11 12">NIES-4479</strain>
    </source>
</reference>
<name>A0A9W6BBR9_9CHLO</name>
<keyword evidence="6" id="KW-0812">Transmembrane</keyword>
<gene>
    <name evidence="11" type="primary">PLEST004340</name>
    <name evidence="11" type="ORF">PLESTB_000193500</name>
</gene>
<dbReference type="InterPro" id="IPR002659">
    <property type="entry name" value="Glyco_trans_31"/>
</dbReference>
<organism evidence="11 12">
    <name type="scientific">Pleodorina starrii</name>
    <dbReference type="NCBI Taxonomy" id="330485"/>
    <lineage>
        <taxon>Eukaryota</taxon>
        <taxon>Viridiplantae</taxon>
        <taxon>Chlorophyta</taxon>
        <taxon>core chlorophytes</taxon>
        <taxon>Chlorophyceae</taxon>
        <taxon>CS clade</taxon>
        <taxon>Chlamydomonadales</taxon>
        <taxon>Volvocaceae</taxon>
        <taxon>Pleodorina</taxon>
    </lineage>
</organism>
<evidence type="ECO:0000256" key="6">
    <source>
        <dbReference type="ARBA" id="ARBA00022692"/>
    </source>
</evidence>
<dbReference type="GO" id="GO:0000139">
    <property type="term" value="C:Golgi membrane"/>
    <property type="evidence" value="ECO:0007669"/>
    <property type="project" value="UniProtKB-SubCell"/>
</dbReference>
<evidence type="ECO:0000256" key="10">
    <source>
        <dbReference type="ARBA" id="ARBA00023136"/>
    </source>
</evidence>
<dbReference type="Gene3D" id="3.90.550.50">
    <property type="match status" value="1"/>
</dbReference>
<evidence type="ECO:0000256" key="4">
    <source>
        <dbReference type="ARBA" id="ARBA00022676"/>
    </source>
</evidence>
<accession>A0A9W6BBR9</accession>
<protein>
    <submittedName>
        <fullName evidence="11">Uncharacterized protein</fullName>
    </submittedName>
</protein>
<evidence type="ECO:0000256" key="5">
    <source>
        <dbReference type="ARBA" id="ARBA00022679"/>
    </source>
</evidence>
<evidence type="ECO:0000256" key="2">
    <source>
        <dbReference type="ARBA" id="ARBA00004922"/>
    </source>
</evidence>
<comment type="similarity">
    <text evidence="3">Belongs to the glycosyltransferase 31 family.</text>
</comment>
<evidence type="ECO:0000256" key="7">
    <source>
        <dbReference type="ARBA" id="ARBA00022968"/>
    </source>
</evidence>
<evidence type="ECO:0000256" key="8">
    <source>
        <dbReference type="ARBA" id="ARBA00022989"/>
    </source>
</evidence>
<dbReference type="Pfam" id="PF01762">
    <property type="entry name" value="Galactosyl_T"/>
    <property type="match status" value="1"/>
</dbReference>
<comment type="caution">
    <text evidence="11">The sequence shown here is derived from an EMBL/GenBank/DDBJ whole genome shotgun (WGS) entry which is preliminary data.</text>
</comment>
<keyword evidence="9" id="KW-0333">Golgi apparatus</keyword>
<dbReference type="OrthoDB" id="427096at2759"/>
<comment type="pathway">
    <text evidence="2">Protein modification; protein glycosylation.</text>
</comment>
<proteinExistence type="inferred from homology"/>
<dbReference type="AlphaFoldDB" id="A0A9W6BBR9"/>